<feature type="compositionally biased region" description="Basic residues" evidence="1">
    <location>
        <begin position="123"/>
        <end position="132"/>
    </location>
</feature>
<evidence type="ECO:0000256" key="1">
    <source>
        <dbReference type="SAM" id="MobiDB-lite"/>
    </source>
</evidence>
<proteinExistence type="predicted"/>
<dbReference type="Proteomes" id="UP000290572">
    <property type="component" value="Unassembled WGS sequence"/>
</dbReference>
<protein>
    <submittedName>
        <fullName evidence="2">Proteoglycan 4-like protein</fullName>
    </submittedName>
</protein>
<evidence type="ECO:0000313" key="3">
    <source>
        <dbReference type="Proteomes" id="UP000290572"/>
    </source>
</evidence>
<evidence type="ECO:0000313" key="2">
    <source>
        <dbReference type="EMBL" id="RXN38188.1"/>
    </source>
</evidence>
<accession>A0A498P298</accession>
<name>A0A498P298_LABRO</name>
<dbReference type="AlphaFoldDB" id="A0A498P298"/>
<gene>
    <name evidence="2" type="ORF">ROHU_001350</name>
</gene>
<reference evidence="2 3" key="1">
    <citation type="submission" date="2018-03" db="EMBL/GenBank/DDBJ databases">
        <title>Draft genome sequence of Rohu Carp (Labeo rohita).</title>
        <authorList>
            <person name="Das P."/>
            <person name="Kushwaha B."/>
            <person name="Joshi C.G."/>
            <person name="Kumar D."/>
            <person name="Nagpure N.S."/>
            <person name="Sahoo L."/>
            <person name="Das S.P."/>
            <person name="Bit A."/>
            <person name="Patnaik S."/>
            <person name="Meher P.K."/>
            <person name="Jayasankar P."/>
            <person name="Koringa P.G."/>
            <person name="Patel N.V."/>
            <person name="Hinsu A.T."/>
            <person name="Kumar R."/>
            <person name="Pandey M."/>
            <person name="Agarwal S."/>
            <person name="Srivastava S."/>
            <person name="Singh M."/>
            <person name="Iquebal M.A."/>
            <person name="Jaiswal S."/>
            <person name="Angadi U.B."/>
            <person name="Kumar N."/>
            <person name="Raza M."/>
            <person name="Shah T.M."/>
            <person name="Rai A."/>
            <person name="Jena J.K."/>
        </authorList>
    </citation>
    <scope>NUCLEOTIDE SEQUENCE [LARGE SCALE GENOMIC DNA]</scope>
    <source>
        <strain evidence="2">DASCIFA01</strain>
        <tissue evidence="2">Testis</tissue>
    </source>
</reference>
<keyword evidence="3" id="KW-1185">Reference proteome</keyword>
<feature type="compositionally biased region" description="Pro residues" evidence="1">
    <location>
        <begin position="307"/>
        <end position="319"/>
    </location>
</feature>
<dbReference type="EMBL" id="QBIY01005067">
    <property type="protein sequence ID" value="RXN38188.1"/>
    <property type="molecule type" value="Genomic_DNA"/>
</dbReference>
<organism evidence="2 3">
    <name type="scientific">Labeo rohita</name>
    <name type="common">Indian major carp</name>
    <name type="synonym">Cyprinus rohita</name>
    <dbReference type="NCBI Taxonomy" id="84645"/>
    <lineage>
        <taxon>Eukaryota</taxon>
        <taxon>Metazoa</taxon>
        <taxon>Chordata</taxon>
        <taxon>Craniata</taxon>
        <taxon>Vertebrata</taxon>
        <taxon>Euteleostomi</taxon>
        <taxon>Actinopterygii</taxon>
        <taxon>Neopterygii</taxon>
        <taxon>Teleostei</taxon>
        <taxon>Ostariophysi</taxon>
        <taxon>Cypriniformes</taxon>
        <taxon>Cyprinidae</taxon>
        <taxon>Labeoninae</taxon>
        <taxon>Labeonini</taxon>
        <taxon>Labeo</taxon>
    </lineage>
</organism>
<sequence length="836" mass="90018">MSIRILPPINAQERLARQRNLAALRQQGWDIGAFTQFFWTMSRGLDYDDTALKDIFNACLDDPVPKWEMDNLKILNYWDFSKYVCHRIQWGMPLPPPRPACSNHSTPLPLPSLDQHPLLTPTQKRRARRKRSQSAASINDSDTFPINQEPVKSHPIESVPVRLKFTGSVDSAVTETEFTIIPPESAELAADTTEDDELRSTCRKQRRGKAHAEQTLVPEVSLPVTLSPLSNSFMPSETVSAHSVMWPEAPFKPTPVMAKEAFTKPVSELDLPDSAKPIPFTLEADRPAPITPDPVKPIPVTLEPDRPTPITPDPVKPIPVTPEPAKDALVKSAPVIPKPIIIEPVISKMAKLAAIQSVPVNSKPESASATSESVITQSMKYAPGISESAKPTSCFPVSTECTPVIQESVKSNFVPQSIRSVPYLSQSAGSIPISAEMTMLTTSPPVLVESATDTTEAIQHTVATRHRRKKRKAGAVLSNSLPVLPIETMPEIPVMPTDCVHICHVSSTEGDTACHVVPPEALLEPAAPPVMATEANAVAIILPVMATEASSRPPALPDASTDAIPTSHVESKNVPASHVKATDIPICQVMSTEAVPEQPTLRVLATKPVVSAAEAFSETLASLLRSTEEILAALAVAIKTVQEPTAASERAVTMPAPERAVLEPAIEEIVPGSVPVSAPAPESAPVSAPTPVPSLVLASDPEEVSKSMSKSHPVTLKDTPVTQPSWRSRPVTPVPTPPFPPSMSPSLGSLRPGPPWVNQNFLPGPVPTHPFPPSVFPGQFGTSLFTTHPPPRLVPPVMLPGVDAWRRPLERGWLFIGTGSASRSTYVEEGTNRSTF</sequence>
<feature type="region of interest" description="Disordered" evidence="1">
    <location>
        <begin position="700"/>
        <end position="747"/>
    </location>
</feature>
<feature type="region of interest" description="Disordered" evidence="1">
    <location>
        <begin position="122"/>
        <end position="151"/>
    </location>
</feature>
<comment type="caution">
    <text evidence="2">The sequence shown here is derived from an EMBL/GenBank/DDBJ whole genome shotgun (WGS) entry which is preliminary data.</text>
</comment>
<feature type="compositionally biased region" description="Pro residues" evidence="1">
    <location>
        <begin position="732"/>
        <end position="743"/>
    </location>
</feature>
<feature type="region of interest" description="Disordered" evidence="1">
    <location>
        <begin position="282"/>
        <end position="319"/>
    </location>
</feature>